<keyword evidence="4" id="KW-0805">Transcription regulation</keyword>
<dbReference type="Gene3D" id="3.30.1490.190">
    <property type="match status" value="1"/>
</dbReference>
<keyword evidence="5" id="KW-0238">DNA-binding</keyword>
<accession>A0ABW3TF77</accession>
<dbReference type="InterPro" id="IPR036390">
    <property type="entry name" value="WH_DNA-bd_sf"/>
</dbReference>
<comment type="caution">
    <text evidence="7">The sequence shown here is derived from an EMBL/GenBank/DDBJ whole genome shotgun (WGS) entry which is preliminary data.</text>
</comment>
<dbReference type="PANTHER" id="PTHR33202:SF6">
    <property type="entry name" value="ZINC UPTAKE REGULATION PROTEIN"/>
    <property type="match status" value="1"/>
</dbReference>
<dbReference type="EMBL" id="JBHTKR010000005">
    <property type="protein sequence ID" value="MFD1195839.1"/>
    <property type="molecule type" value="Genomic_DNA"/>
</dbReference>
<organism evidence="7 8">
    <name type="scientific">Seohaeicola saemankumensis</name>
    <dbReference type="NCBI Taxonomy" id="481181"/>
    <lineage>
        <taxon>Bacteria</taxon>
        <taxon>Pseudomonadati</taxon>
        <taxon>Pseudomonadota</taxon>
        <taxon>Alphaproteobacteria</taxon>
        <taxon>Rhodobacterales</taxon>
        <taxon>Roseobacteraceae</taxon>
        <taxon>Seohaeicola</taxon>
    </lineage>
</organism>
<sequence length="160" mass="16965">MTAHGFDPHDHDHCIADAMSAAEDACAARKLNLTPVRRRVLEILLQQHKAMGAYEILAKLEAEGMGSQPPVAYRALDFLVSNGFAHKIEGLNAYIACSHPNATHAPAFLICRKCGAVQETQSEPARGTLGSVAKAAGFVIESTVVEAQGLCPACQVEDAA</sequence>
<evidence type="ECO:0000256" key="2">
    <source>
        <dbReference type="ARBA" id="ARBA00022491"/>
    </source>
</evidence>
<evidence type="ECO:0000256" key="5">
    <source>
        <dbReference type="ARBA" id="ARBA00023125"/>
    </source>
</evidence>
<keyword evidence="3" id="KW-0862">Zinc</keyword>
<evidence type="ECO:0000256" key="6">
    <source>
        <dbReference type="ARBA" id="ARBA00023163"/>
    </source>
</evidence>
<dbReference type="InterPro" id="IPR043135">
    <property type="entry name" value="Fur_C"/>
</dbReference>
<protein>
    <submittedName>
        <fullName evidence="7">Transcriptional repressor</fullName>
    </submittedName>
</protein>
<dbReference type="Pfam" id="PF01475">
    <property type="entry name" value="FUR"/>
    <property type="match status" value="1"/>
</dbReference>
<evidence type="ECO:0000313" key="8">
    <source>
        <dbReference type="Proteomes" id="UP001597151"/>
    </source>
</evidence>
<evidence type="ECO:0000256" key="1">
    <source>
        <dbReference type="ARBA" id="ARBA00007957"/>
    </source>
</evidence>
<dbReference type="PANTHER" id="PTHR33202">
    <property type="entry name" value="ZINC UPTAKE REGULATION PROTEIN"/>
    <property type="match status" value="1"/>
</dbReference>
<dbReference type="InterPro" id="IPR002481">
    <property type="entry name" value="FUR"/>
</dbReference>
<proteinExistence type="inferred from homology"/>
<comment type="similarity">
    <text evidence="1">Belongs to the Fur family.</text>
</comment>
<name>A0ABW3TF77_9RHOB</name>
<dbReference type="RefSeq" id="WP_380793352.1">
    <property type="nucleotide sequence ID" value="NZ_JBHTKR010000005.1"/>
</dbReference>
<dbReference type="InterPro" id="IPR036388">
    <property type="entry name" value="WH-like_DNA-bd_sf"/>
</dbReference>
<gene>
    <name evidence="7" type="ORF">ACFQ3C_14290</name>
</gene>
<keyword evidence="2" id="KW-0678">Repressor</keyword>
<reference evidence="8" key="1">
    <citation type="journal article" date="2019" name="Int. J. Syst. Evol. Microbiol.">
        <title>The Global Catalogue of Microorganisms (GCM) 10K type strain sequencing project: providing services to taxonomists for standard genome sequencing and annotation.</title>
        <authorList>
            <consortium name="The Broad Institute Genomics Platform"/>
            <consortium name="The Broad Institute Genome Sequencing Center for Infectious Disease"/>
            <person name="Wu L."/>
            <person name="Ma J."/>
        </authorList>
    </citation>
    <scope>NUCLEOTIDE SEQUENCE [LARGE SCALE GENOMIC DNA]</scope>
    <source>
        <strain evidence="8">CCUG 55328</strain>
    </source>
</reference>
<dbReference type="Proteomes" id="UP001597151">
    <property type="component" value="Unassembled WGS sequence"/>
</dbReference>
<evidence type="ECO:0000256" key="3">
    <source>
        <dbReference type="ARBA" id="ARBA00022833"/>
    </source>
</evidence>
<keyword evidence="8" id="KW-1185">Reference proteome</keyword>
<evidence type="ECO:0000256" key="4">
    <source>
        <dbReference type="ARBA" id="ARBA00023015"/>
    </source>
</evidence>
<evidence type="ECO:0000313" key="7">
    <source>
        <dbReference type="EMBL" id="MFD1195839.1"/>
    </source>
</evidence>
<dbReference type="SUPFAM" id="SSF46785">
    <property type="entry name" value="Winged helix' DNA-binding domain"/>
    <property type="match status" value="1"/>
</dbReference>
<dbReference type="Gene3D" id="1.10.10.10">
    <property type="entry name" value="Winged helix-like DNA-binding domain superfamily/Winged helix DNA-binding domain"/>
    <property type="match status" value="1"/>
</dbReference>
<keyword evidence="6" id="KW-0804">Transcription</keyword>